<protein>
    <submittedName>
        <fullName evidence="2">Membrane protein</fullName>
    </submittedName>
</protein>
<dbReference type="AlphaFoldDB" id="A0A511MZL7"/>
<reference evidence="2 3" key="1">
    <citation type="submission" date="2019-07" db="EMBL/GenBank/DDBJ databases">
        <title>Whole genome shotgun sequence of Deinococcus cellulosilyticus NBRC 106333.</title>
        <authorList>
            <person name="Hosoyama A."/>
            <person name="Uohara A."/>
            <person name="Ohji S."/>
            <person name="Ichikawa N."/>
        </authorList>
    </citation>
    <scope>NUCLEOTIDE SEQUENCE [LARGE SCALE GENOMIC DNA]</scope>
    <source>
        <strain evidence="2 3">NBRC 106333</strain>
    </source>
</reference>
<keyword evidence="1" id="KW-0812">Transmembrane</keyword>
<feature type="transmembrane region" description="Helical" evidence="1">
    <location>
        <begin position="131"/>
        <end position="151"/>
    </location>
</feature>
<dbReference type="OrthoDB" id="9792681at2"/>
<dbReference type="PANTHER" id="PTHR31446">
    <property type="entry name" value="ACID PHOSPHATASE/VANADIUM-DEPENDENT HALOPEROXIDASE-RELATED PROTEIN"/>
    <property type="match status" value="1"/>
</dbReference>
<dbReference type="Proteomes" id="UP000321306">
    <property type="component" value="Unassembled WGS sequence"/>
</dbReference>
<organism evidence="2 3">
    <name type="scientific">Deinococcus cellulosilyticus (strain DSM 18568 / NBRC 106333 / KACC 11606 / 5516J-15)</name>
    <dbReference type="NCBI Taxonomy" id="1223518"/>
    <lineage>
        <taxon>Bacteria</taxon>
        <taxon>Thermotogati</taxon>
        <taxon>Deinococcota</taxon>
        <taxon>Deinococci</taxon>
        <taxon>Deinococcales</taxon>
        <taxon>Deinococcaceae</taxon>
        <taxon>Deinococcus</taxon>
    </lineage>
</organism>
<dbReference type="InterPro" id="IPR003832">
    <property type="entry name" value="DUF212"/>
</dbReference>
<accession>A0A511MZL7</accession>
<feature type="transmembrane region" description="Helical" evidence="1">
    <location>
        <begin position="52"/>
        <end position="82"/>
    </location>
</feature>
<comment type="caution">
    <text evidence="2">The sequence shown here is derived from an EMBL/GenBank/DDBJ whole genome shotgun (WGS) entry which is preliminary data.</text>
</comment>
<dbReference type="RefSeq" id="WP_146884026.1">
    <property type="nucleotide sequence ID" value="NZ_BJXB01000006.1"/>
</dbReference>
<evidence type="ECO:0000313" key="2">
    <source>
        <dbReference type="EMBL" id="GEM46070.1"/>
    </source>
</evidence>
<keyword evidence="1" id="KW-0472">Membrane</keyword>
<keyword evidence="1" id="KW-1133">Transmembrane helix</keyword>
<proteinExistence type="predicted"/>
<dbReference type="Pfam" id="PF02681">
    <property type="entry name" value="DUF212"/>
    <property type="match status" value="1"/>
</dbReference>
<evidence type="ECO:0000313" key="3">
    <source>
        <dbReference type="Proteomes" id="UP000321306"/>
    </source>
</evidence>
<gene>
    <name evidence="2" type="ORF">DC3_17050</name>
</gene>
<feature type="transmembrane region" description="Helical" evidence="1">
    <location>
        <begin position="12"/>
        <end position="31"/>
    </location>
</feature>
<dbReference type="EMBL" id="BJXB01000006">
    <property type="protein sequence ID" value="GEM46070.1"/>
    <property type="molecule type" value="Genomic_DNA"/>
</dbReference>
<keyword evidence="3" id="KW-1185">Reference proteome</keyword>
<dbReference type="PANTHER" id="PTHR31446:SF29">
    <property type="entry name" value="ACID PHOSPHATASE_VANADIUM-DEPENDENT HALOPEROXIDASE-RELATED PROTEIN"/>
    <property type="match status" value="1"/>
</dbReference>
<sequence length="154" mass="16791">MQELLNNLWLWTGFAAAIIAQLIKVLLALILEKRWRPGLFMETGGMPSSHTALVAALCTGIGYTHGVGSPIFAVAVVFSSIVMYDATGVRRSAGMQARLLNELMVEIRELVREGFAPQPLRVLLGHTYLEVAIGLLLGILIGYTSFQLFYVSGP</sequence>
<evidence type="ECO:0000256" key="1">
    <source>
        <dbReference type="SAM" id="Phobius"/>
    </source>
</evidence>
<name>A0A511MZL7_DEIC1</name>